<organism evidence="8 9">
    <name type="scientific">Billgrantia sulfidoxydans</name>
    <dbReference type="NCBI Taxonomy" id="2733484"/>
    <lineage>
        <taxon>Bacteria</taxon>
        <taxon>Pseudomonadati</taxon>
        <taxon>Pseudomonadota</taxon>
        <taxon>Gammaproteobacteria</taxon>
        <taxon>Oceanospirillales</taxon>
        <taxon>Halomonadaceae</taxon>
        <taxon>Billgrantia</taxon>
    </lineage>
</organism>
<dbReference type="Proteomes" id="UP000671868">
    <property type="component" value="Chromosome"/>
</dbReference>
<keyword evidence="3 6" id="KW-0812">Transmembrane</keyword>
<evidence type="ECO:0000256" key="6">
    <source>
        <dbReference type="SAM" id="Phobius"/>
    </source>
</evidence>
<evidence type="ECO:0000256" key="5">
    <source>
        <dbReference type="ARBA" id="ARBA00023136"/>
    </source>
</evidence>
<feature type="transmembrane region" description="Helical" evidence="6">
    <location>
        <begin position="331"/>
        <end position="355"/>
    </location>
</feature>
<protein>
    <submittedName>
        <fullName evidence="8">MFS transporter</fullName>
    </submittedName>
</protein>
<keyword evidence="4 6" id="KW-1133">Transmembrane helix</keyword>
<keyword evidence="2" id="KW-1003">Cell membrane</keyword>
<feature type="transmembrane region" description="Helical" evidence="6">
    <location>
        <begin position="205"/>
        <end position="227"/>
    </location>
</feature>
<accession>A0ABX7W793</accession>
<dbReference type="SUPFAM" id="SSF103473">
    <property type="entry name" value="MFS general substrate transporter"/>
    <property type="match status" value="1"/>
</dbReference>
<evidence type="ECO:0000256" key="2">
    <source>
        <dbReference type="ARBA" id="ARBA00022475"/>
    </source>
</evidence>
<feature type="transmembrane region" description="Helical" evidence="6">
    <location>
        <begin position="163"/>
        <end position="184"/>
    </location>
</feature>
<name>A0ABX7W793_9GAMM</name>
<evidence type="ECO:0000256" key="4">
    <source>
        <dbReference type="ARBA" id="ARBA00022989"/>
    </source>
</evidence>
<evidence type="ECO:0000256" key="3">
    <source>
        <dbReference type="ARBA" id="ARBA00022692"/>
    </source>
</evidence>
<feature type="transmembrane region" description="Helical" evidence="6">
    <location>
        <begin position="76"/>
        <end position="94"/>
    </location>
</feature>
<dbReference type="InterPro" id="IPR050189">
    <property type="entry name" value="MFS_Efflux_Transporters"/>
</dbReference>
<feature type="transmembrane region" description="Helical" evidence="6">
    <location>
        <begin position="297"/>
        <end position="319"/>
    </location>
</feature>
<sequence>MRPLSALGMAALGSGVIAITYGLARFVFGLFLPSMRDELTISPTMAGVIGALPFLSFVFAILAGPWVTRRLGVRHAGSAAAGLAAIGLITIALAPSSLLLAVGVLVCGISTGLSSPAMAQAVSRVVPPGLRGRVNATINAGTSVGIALAMPAVLIWAEAWRSAYLGFALLAALAASAALCYLPREAPSTSPSRSRLADMPVSREEWLGIARLSGLAVGMGCVSAAYWVFAPDAVINAGGLAPSQTAWMWLAVGLGGLTGAGAGDLISRFGPAASHAAGLTVMSASLAILVIDPGSFALALASAALFGAGYMTLTGFYLVRSIQIMTEVPAFAPVLPLLATSVGQVAGSPLAGWLVGAEGHAATFLLFAVLGLAVAGLGAWLLKERAAADPSVPGY</sequence>
<dbReference type="PANTHER" id="PTHR43124:SF3">
    <property type="entry name" value="CHLORAMPHENICOL EFFLUX PUMP RV0191"/>
    <property type="match status" value="1"/>
</dbReference>
<dbReference type="Pfam" id="PF07690">
    <property type="entry name" value="MFS_1"/>
    <property type="match status" value="1"/>
</dbReference>
<dbReference type="Gene3D" id="1.20.1250.20">
    <property type="entry name" value="MFS general substrate transporter like domains"/>
    <property type="match status" value="2"/>
</dbReference>
<dbReference type="RefSeq" id="WP_209537965.1">
    <property type="nucleotide sequence ID" value="NZ_CP053381.1"/>
</dbReference>
<feature type="transmembrane region" description="Helical" evidence="6">
    <location>
        <begin position="134"/>
        <end position="157"/>
    </location>
</feature>
<feature type="transmembrane region" description="Helical" evidence="6">
    <location>
        <begin position="361"/>
        <end position="382"/>
    </location>
</feature>
<feature type="transmembrane region" description="Helical" evidence="6">
    <location>
        <begin position="42"/>
        <end position="64"/>
    </location>
</feature>
<keyword evidence="5 6" id="KW-0472">Membrane</keyword>
<dbReference type="EMBL" id="CP053381">
    <property type="protein sequence ID" value="QTP56244.1"/>
    <property type="molecule type" value="Genomic_DNA"/>
</dbReference>
<evidence type="ECO:0000256" key="1">
    <source>
        <dbReference type="ARBA" id="ARBA00004651"/>
    </source>
</evidence>
<dbReference type="InterPro" id="IPR011701">
    <property type="entry name" value="MFS"/>
</dbReference>
<dbReference type="InterPro" id="IPR020846">
    <property type="entry name" value="MFS_dom"/>
</dbReference>
<reference evidence="8 9" key="1">
    <citation type="journal article" date="2021" name="Front. Microbiol.">
        <title>Aerobic Denitrification and Heterotrophic Sulfur Oxidation in the Genus Halomonas Revealed by Six Novel Species Characterizations and Genome-Based Analysis.</title>
        <authorList>
            <person name="Wang L."/>
            <person name="Shao Z."/>
        </authorList>
    </citation>
    <scope>NUCLEOTIDE SEQUENCE [LARGE SCALE GENOMIC DNA]</scope>
    <source>
        <strain evidence="8 9">MCCC 1A11059</strain>
    </source>
</reference>
<feature type="transmembrane region" description="Helical" evidence="6">
    <location>
        <begin position="273"/>
        <end position="291"/>
    </location>
</feature>
<dbReference type="PROSITE" id="PS50850">
    <property type="entry name" value="MFS"/>
    <property type="match status" value="1"/>
</dbReference>
<evidence type="ECO:0000259" key="7">
    <source>
        <dbReference type="PROSITE" id="PS50850"/>
    </source>
</evidence>
<proteinExistence type="predicted"/>
<evidence type="ECO:0000313" key="8">
    <source>
        <dbReference type="EMBL" id="QTP56244.1"/>
    </source>
</evidence>
<dbReference type="InterPro" id="IPR036259">
    <property type="entry name" value="MFS_trans_sf"/>
</dbReference>
<feature type="domain" description="Major facilitator superfamily (MFS) profile" evidence="7">
    <location>
        <begin position="6"/>
        <end position="386"/>
    </location>
</feature>
<keyword evidence="9" id="KW-1185">Reference proteome</keyword>
<feature type="transmembrane region" description="Helical" evidence="6">
    <location>
        <begin position="247"/>
        <end position="266"/>
    </location>
</feature>
<gene>
    <name evidence="8" type="ORF">HNO51_17065</name>
</gene>
<dbReference type="PANTHER" id="PTHR43124">
    <property type="entry name" value="PURINE EFFLUX PUMP PBUE"/>
    <property type="match status" value="1"/>
</dbReference>
<evidence type="ECO:0000313" key="9">
    <source>
        <dbReference type="Proteomes" id="UP000671868"/>
    </source>
</evidence>
<feature type="transmembrane region" description="Helical" evidence="6">
    <location>
        <begin position="100"/>
        <end position="122"/>
    </location>
</feature>
<comment type="subcellular location">
    <subcellularLocation>
        <location evidence="1">Cell membrane</location>
        <topology evidence="1">Multi-pass membrane protein</topology>
    </subcellularLocation>
</comment>